<dbReference type="NCBIfam" id="TIGR00254">
    <property type="entry name" value="GGDEF"/>
    <property type="match status" value="1"/>
</dbReference>
<dbReference type="SUPFAM" id="SSF109604">
    <property type="entry name" value="HD-domain/PDEase-like"/>
    <property type="match status" value="1"/>
</dbReference>
<name>A0AAW4X2H4_9FIRM</name>
<dbReference type="Gene3D" id="3.30.70.270">
    <property type="match status" value="1"/>
</dbReference>
<feature type="domain" description="HD-GYP" evidence="2">
    <location>
        <begin position="152"/>
        <end position="335"/>
    </location>
</feature>
<comment type="caution">
    <text evidence="3">The sequence shown here is derived from an EMBL/GenBank/DDBJ whole genome shotgun (WGS) entry which is preliminary data.</text>
</comment>
<keyword evidence="4" id="KW-1185">Reference proteome</keyword>
<dbReference type="RefSeq" id="WP_229346714.1">
    <property type="nucleotide sequence ID" value="NZ_JAJFAT010000028.1"/>
</dbReference>
<feature type="domain" description="GGDEF" evidence="1">
    <location>
        <begin position="32"/>
        <end position="164"/>
    </location>
</feature>
<evidence type="ECO:0000313" key="3">
    <source>
        <dbReference type="EMBL" id="MCC3146014.1"/>
    </source>
</evidence>
<dbReference type="EMBL" id="JAJFAT010000028">
    <property type="protein sequence ID" value="MCC3146014.1"/>
    <property type="molecule type" value="Genomic_DNA"/>
</dbReference>
<dbReference type="InterPro" id="IPR029787">
    <property type="entry name" value="Nucleotide_cyclase"/>
</dbReference>
<evidence type="ECO:0000259" key="1">
    <source>
        <dbReference type="PROSITE" id="PS50887"/>
    </source>
</evidence>
<dbReference type="Pfam" id="PF00990">
    <property type="entry name" value="GGDEF"/>
    <property type="match status" value="1"/>
</dbReference>
<sequence length="335" mass="38377">IAYMSFHDSLTGLYNRVYLEDMMERIDTARNLPICLIMADLNNLKQLNDLYGHATGDQCIKKAAEILTQSCRQEDVVARWGGDEFVILLPNTDLKESEKIIQRINQAEFAAGMEVELSIALGAACKSNENEEIFEILNEAENRMYINKFANRESGRGIILSSFLNTLKEKSFETETHVNRMSELTKRFGKKLELSNEQIDKLFILSLLHDIGKISIPERILNKKDKLSEEEWEIIKSHPEAGYRIIESIPRFSHIAEEILHHHERWDGSGYPEGLKGEEIPLLSRILTIVDAYDVMISGRPYKEAMSKEEVIAELKECAGTQFDPELVKIFLEII</sequence>
<dbReference type="InterPro" id="IPR043128">
    <property type="entry name" value="Rev_trsase/Diguanyl_cyclase"/>
</dbReference>
<dbReference type="PANTHER" id="PTHR43155">
    <property type="entry name" value="CYCLIC DI-GMP PHOSPHODIESTERASE PA4108-RELATED"/>
    <property type="match status" value="1"/>
</dbReference>
<dbReference type="InterPro" id="IPR037522">
    <property type="entry name" value="HD_GYP_dom"/>
</dbReference>
<dbReference type="InterPro" id="IPR000160">
    <property type="entry name" value="GGDEF_dom"/>
</dbReference>
<reference evidence="3 4" key="1">
    <citation type="submission" date="2021-10" db="EMBL/GenBank/DDBJ databases">
        <authorList>
            <person name="Grouzdev D.S."/>
            <person name="Pantiukh K.S."/>
            <person name="Krutkina M.S."/>
        </authorList>
    </citation>
    <scope>NUCLEOTIDE SEQUENCE [LARGE SCALE GENOMIC DNA]</scope>
    <source>
        <strain evidence="3 4">Z-7514</strain>
    </source>
</reference>
<dbReference type="SMART" id="SM00471">
    <property type="entry name" value="HDc"/>
    <property type="match status" value="1"/>
</dbReference>
<dbReference type="CDD" id="cd00077">
    <property type="entry name" value="HDc"/>
    <property type="match status" value="1"/>
</dbReference>
<evidence type="ECO:0000313" key="4">
    <source>
        <dbReference type="Proteomes" id="UP001199296"/>
    </source>
</evidence>
<dbReference type="Pfam" id="PF13487">
    <property type="entry name" value="HD_5"/>
    <property type="match status" value="1"/>
</dbReference>
<gene>
    <name evidence="3" type="ORF">LJ207_11880</name>
</gene>
<dbReference type="InterPro" id="IPR003607">
    <property type="entry name" value="HD/PDEase_dom"/>
</dbReference>
<dbReference type="Proteomes" id="UP001199296">
    <property type="component" value="Unassembled WGS sequence"/>
</dbReference>
<dbReference type="Gene3D" id="1.10.3210.10">
    <property type="entry name" value="Hypothetical protein af1432"/>
    <property type="match status" value="1"/>
</dbReference>
<feature type="non-terminal residue" evidence="3">
    <location>
        <position position="1"/>
    </location>
</feature>
<dbReference type="PANTHER" id="PTHR43155:SF2">
    <property type="entry name" value="CYCLIC DI-GMP PHOSPHODIESTERASE PA4108"/>
    <property type="match status" value="1"/>
</dbReference>
<protein>
    <submittedName>
        <fullName evidence="3">Diguanylate cyclase</fullName>
    </submittedName>
</protein>
<accession>A0AAW4X2H4</accession>
<evidence type="ECO:0000259" key="2">
    <source>
        <dbReference type="PROSITE" id="PS51832"/>
    </source>
</evidence>
<dbReference type="SMART" id="SM00267">
    <property type="entry name" value="GGDEF"/>
    <property type="match status" value="1"/>
</dbReference>
<organism evidence="3 4">
    <name type="scientific">Halanaerobium polyolivorans</name>
    <dbReference type="NCBI Taxonomy" id="2886943"/>
    <lineage>
        <taxon>Bacteria</taxon>
        <taxon>Bacillati</taxon>
        <taxon>Bacillota</taxon>
        <taxon>Clostridia</taxon>
        <taxon>Halanaerobiales</taxon>
        <taxon>Halanaerobiaceae</taxon>
        <taxon>Halanaerobium</taxon>
    </lineage>
</organism>
<dbReference type="AlphaFoldDB" id="A0AAW4X2H4"/>
<dbReference type="PROSITE" id="PS50887">
    <property type="entry name" value="GGDEF"/>
    <property type="match status" value="1"/>
</dbReference>
<dbReference type="PROSITE" id="PS51832">
    <property type="entry name" value="HD_GYP"/>
    <property type="match status" value="1"/>
</dbReference>
<dbReference type="SUPFAM" id="SSF55073">
    <property type="entry name" value="Nucleotide cyclase"/>
    <property type="match status" value="1"/>
</dbReference>
<proteinExistence type="predicted"/>
<dbReference type="CDD" id="cd01949">
    <property type="entry name" value="GGDEF"/>
    <property type="match status" value="1"/>
</dbReference>